<evidence type="ECO:0000313" key="8">
    <source>
        <dbReference type="EMBL" id="EST11526.1"/>
    </source>
</evidence>
<evidence type="ECO:0000256" key="5">
    <source>
        <dbReference type="ARBA" id="ARBA00023244"/>
    </source>
</evidence>
<dbReference type="Proteomes" id="UP000018296">
    <property type="component" value="Unassembled WGS sequence"/>
</dbReference>
<accession>V6IXU6</accession>
<dbReference type="EMBL" id="AWTC01000010">
    <property type="protein sequence ID" value="EST11526.1"/>
    <property type="molecule type" value="Genomic_DNA"/>
</dbReference>
<reference evidence="8 9" key="1">
    <citation type="journal article" date="2013" name="Genome Announc.">
        <title>Genome Sequence of Sporolactobacillus laevolacticus DSM442, an Efficient Polymer-Grade D-Lactate Producer from Agricultural Waste Cottonseed as a Nitrogen Source.</title>
        <authorList>
            <person name="Wang H."/>
            <person name="Wang L."/>
            <person name="Ju J."/>
            <person name="Yu B."/>
            <person name="Ma Y."/>
        </authorList>
    </citation>
    <scope>NUCLEOTIDE SEQUENCE [LARGE SCALE GENOMIC DNA]</scope>
    <source>
        <strain evidence="8 9">DSM 442</strain>
    </source>
</reference>
<dbReference type="GO" id="GO:0004325">
    <property type="term" value="F:ferrochelatase activity"/>
    <property type="evidence" value="ECO:0007669"/>
    <property type="project" value="InterPro"/>
</dbReference>
<dbReference type="InterPro" id="IPR042518">
    <property type="entry name" value="SirC_C"/>
</dbReference>
<dbReference type="GO" id="GO:0019354">
    <property type="term" value="P:siroheme biosynthetic process"/>
    <property type="evidence" value="ECO:0007669"/>
    <property type="project" value="UniProtKB-UniPathway"/>
</dbReference>
<evidence type="ECO:0000256" key="2">
    <source>
        <dbReference type="ARBA" id="ARBA00012400"/>
    </source>
</evidence>
<dbReference type="GO" id="GO:0043115">
    <property type="term" value="F:precorrin-2 dehydrogenase activity"/>
    <property type="evidence" value="ECO:0007669"/>
    <property type="project" value="UniProtKB-EC"/>
</dbReference>
<comment type="caution">
    <text evidence="8">The sequence shown here is derived from an EMBL/GenBank/DDBJ whole genome shotgun (WGS) entry which is preliminary data.</text>
</comment>
<dbReference type="Pfam" id="PF14824">
    <property type="entry name" value="Sirohm_synth_M"/>
    <property type="match status" value="1"/>
</dbReference>
<proteinExistence type="predicted"/>
<keyword evidence="4" id="KW-0520">NAD</keyword>
<evidence type="ECO:0000256" key="4">
    <source>
        <dbReference type="ARBA" id="ARBA00023027"/>
    </source>
</evidence>
<dbReference type="Pfam" id="PF13241">
    <property type="entry name" value="NAD_binding_7"/>
    <property type="match status" value="1"/>
</dbReference>
<dbReference type="SUPFAM" id="SSF51735">
    <property type="entry name" value="NAD(P)-binding Rossmann-fold domains"/>
    <property type="match status" value="1"/>
</dbReference>
<feature type="domain" description="Siroheme synthase central" evidence="7">
    <location>
        <begin position="118"/>
        <end position="143"/>
    </location>
</feature>
<organism evidence="8 9">
    <name type="scientific">Sporolactobacillus laevolacticus DSM 442</name>
    <dbReference type="NCBI Taxonomy" id="1395513"/>
    <lineage>
        <taxon>Bacteria</taxon>
        <taxon>Bacillati</taxon>
        <taxon>Bacillota</taxon>
        <taxon>Bacilli</taxon>
        <taxon>Bacillales</taxon>
        <taxon>Sporolactobacillaceae</taxon>
        <taxon>Sporolactobacillus</taxon>
    </lineage>
</organism>
<dbReference type="EC" id="1.3.1.76" evidence="2"/>
<keyword evidence="5" id="KW-0627">Porphyrin biosynthesis</keyword>
<evidence type="ECO:0000256" key="1">
    <source>
        <dbReference type="ARBA" id="ARBA00005010"/>
    </source>
</evidence>
<dbReference type="NCBIfam" id="TIGR01470">
    <property type="entry name" value="cysG_Nterm"/>
    <property type="match status" value="1"/>
</dbReference>
<keyword evidence="9" id="KW-1185">Reference proteome</keyword>
<keyword evidence="3" id="KW-0560">Oxidoreductase</keyword>
<dbReference type="InterPro" id="IPR028281">
    <property type="entry name" value="Sirohaem_synthase_central"/>
</dbReference>
<dbReference type="PANTHER" id="PTHR35330">
    <property type="entry name" value="SIROHEME BIOSYNTHESIS PROTEIN MET8"/>
    <property type="match status" value="1"/>
</dbReference>
<dbReference type="AlphaFoldDB" id="V6IXU6"/>
<dbReference type="RefSeq" id="WP_023510475.1">
    <property type="nucleotide sequence ID" value="NZ_AWTC01000010.1"/>
</dbReference>
<dbReference type="Gene3D" id="3.40.50.720">
    <property type="entry name" value="NAD(P)-binding Rossmann-like Domain"/>
    <property type="match status" value="1"/>
</dbReference>
<protein>
    <recommendedName>
        <fullName evidence="2">precorrin-2 dehydrogenase</fullName>
        <ecNumber evidence="2">1.3.1.76</ecNumber>
    </recommendedName>
</protein>
<evidence type="ECO:0000313" key="9">
    <source>
        <dbReference type="Proteomes" id="UP000018296"/>
    </source>
</evidence>
<evidence type="ECO:0000259" key="7">
    <source>
        <dbReference type="Pfam" id="PF14824"/>
    </source>
</evidence>
<dbReference type="eggNOG" id="COG1648">
    <property type="taxonomic scope" value="Bacteria"/>
</dbReference>
<dbReference type="Gene3D" id="1.10.8.610">
    <property type="entry name" value="SirC, precorrin-2 dehydrogenase, C-terminal helical domain-like"/>
    <property type="match status" value="1"/>
</dbReference>
<gene>
    <name evidence="8" type="ORF">P343_11140</name>
</gene>
<dbReference type="InterPro" id="IPR028161">
    <property type="entry name" value="Met8-like"/>
</dbReference>
<dbReference type="InterPro" id="IPR036291">
    <property type="entry name" value="NAD(P)-bd_dom_sf"/>
</dbReference>
<comment type="pathway">
    <text evidence="1">Porphyrin-containing compound metabolism; siroheme biosynthesis; sirohydrochlorin from precorrin-2: step 1/1.</text>
</comment>
<evidence type="ECO:0000256" key="6">
    <source>
        <dbReference type="ARBA" id="ARBA00047561"/>
    </source>
</evidence>
<evidence type="ECO:0000256" key="3">
    <source>
        <dbReference type="ARBA" id="ARBA00023002"/>
    </source>
</evidence>
<dbReference type="PANTHER" id="PTHR35330:SF1">
    <property type="entry name" value="SIROHEME BIOSYNTHESIS PROTEIN MET8"/>
    <property type="match status" value="1"/>
</dbReference>
<dbReference type="UniPathway" id="UPA00262">
    <property type="reaction ID" value="UER00222"/>
</dbReference>
<sequence length="206" mass="23226">MTDYPLNLNLAGKTALVVGGGHVATRKIRSLIDCGAQVTVICEKASDQVQEWAEQGVILWKKRQWKRTDSEDVLLIIAATDSEKVNAEITESVQPNQLICVAGDASLGNFSVPAVIRRGRLTITVATDGASPYYAKKLRDEIEHDLSGNVEEYLDFLFLFRQQILKKNLSSNLRKTCLKNVLQSKYLHRNEQIELLKNLDEWIKNQ</sequence>
<name>V6IXU6_9BACL</name>
<comment type="catalytic activity">
    <reaction evidence="6">
        <text>precorrin-2 + NAD(+) = sirohydrochlorin + NADH + 2 H(+)</text>
        <dbReference type="Rhea" id="RHEA:15613"/>
        <dbReference type="ChEBI" id="CHEBI:15378"/>
        <dbReference type="ChEBI" id="CHEBI:57540"/>
        <dbReference type="ChEBI" id="CHEBI:57945"/>
        <dbReference type="ChEBI" id="CHEBI:58351"/>
        <dbReference type="ChEBI" id="CHEBI:58827"/>
        <dbReference type="EC" id="1.3.1.76"/>
    </reaction>
</comment>
<dbReference type="SUPFAM" id="SSF75615">
    <property type="entry name" value="Siroheme synthase middle domains-like"/>
    <property type="match status" value="1"/>
</dbReference>
<dbReference type="STRING" id="1395513.P343_11140"/>
<dbReference type="InterPro" id="IPR006367">
    <property type="entry name" value="Sirohaem_synthase_N"/>
</dbReference>
<dbReference type="PATRIC" id="fig|1395513.3.peg.2250"/>
<dbReference type="OrthoDB" id="9773765at2"/>